<reference evidence="1" key="1">
    <citation type="submission" date="2020-07" db="EMBL/GenBank/DDBJ databases">
        <title>Huge and variable diversity of episymbiotic CPR bacteria and DPANN archaea in groundwater ecosystems.</title>
        <authorList>
            <person name="He C.Y."/>
            <person name="Keren R."/>
            <person name="Whittaker M."/>
            <person name="Farag I.F."/>
            <person name="Doudna J."/>
            <person name="Cate J.H.D."/>
            <person name="Banfield J.F."/>
        </authorList>
    </citation>
    <scope>NUCLEOTIDE SEQUENCE</scope>
    <source>
        <strain evidence="1">NC_groundwater_1664_Pr3_B-0.1um_52_9</strain>
    </source>
</reference>
<organism evidence="1 2">
    <name type="scientific">Desulfomonile tiedjei</name>
    <dbReference type="NCBI Taxonomy" id="2358"/>
    <lineage>
        <taxon>Bacteria</taxon>
        <taxon>Pseudomonadati</taxon>
        <taxon>Thermodesulfobacteriota</taxon>
        <taxon>Desulfomonilia</taxon>
        <taxon>Desulfomonilales</taxon>
        <taxon>Desulfomonilaceae</taxon>
        <taxon>Desulfomonile</taxon>
    </lineage>
</organism>
<evidence type="ECO:0000313" key="1">
    <source>
        <dbReference type="EMBL" id="MBI5248487.1"/>
    </source>
</evidence>
<dbReference type="EMBL" id="JACRDE010000095">
    <property type="protein sequence ID" value="MBI5248487.1"/>
    <property type="molecule type" value="Genomic_DNA"/>
</dbReference>
<proteinExistence type="predicted"/>
<protein>
    <submittedName>
        <fullName evidence="1">Uncharacterized protein</fullName>
    </submittedName>
</protein>
<feature type="non-terminal residue" evidence="1">
    <location>
        <position position="108"/>
    </location>
</feature>
<accession>A0A9D6Z2D1</accession>
<dbReference type="AlphaFoldDB" id="A0A9D6Z2D1"/>
<gene>
    <name evidence="1" type="ORF">HY912_03235</name>
</gene>
<evidence type="ECO:0000313" key="2">
    <source>
        <dbReference type="Proteomes" id="UP000807825"/>
    </source>
</evidence>
<comment type="caution">
    <text evidence="1">The sequence shown here is derived from an EMBL/GenBank/DDBJ whole genome shotgun (WGS) entry which is preliminary data.</text>
</comment>
<dbReference type="Proteomes" id="UP000807825">
    <property type="component" value="Unassembled WGS sequence"/>
</dbReference>
<name>A0A9D6Z2D1_9BACT</name>
<sequence length="108" mass="12384">MTKWKVFLTGGDDMGWAVDEDMKLAREALAPVVDLVDLEESEIVHGVWWEGLLMWPLEKLAGQRIICHVPGEPFRYLRVTGHRKAFRVVGSWITRTRQAQEQLRAVGV</sequence>